<protein>
    <submittedName>
        <fullName evidence="1">Histidine phosphatase family protein</fullName>
    </submittedName>
</protein>
<dbReference type="RefSeq" id="WP_127749575.1">
    <property type="nucleotide sequence ID" value="NZ_CP033219.1"/>
</dbReference>
<dbReference type="OrthoDB" id="34197at2"/>
<dbReference type="InterPro" id="IPR013078">
    <property type="entry name" value="His_Pase_superF_clade-1"/>
</dbReference>
<sequence>MLSVIDNSCMVFRRLKLHDACYRSPNVVDNSQVNELAKDIRDWTLSKLRQRRVITLANSNAQNKAMAVISRSEIKATETARPLAAALNCELEVRELMHENDRGSTSFLSSKEFEIVADQFLASSDTGVGGWETTTATQSRIVADTRNYLSVHDEGDVFFVGHGAVSTLLYCYLFSAPIDRKFEQISGGVGILFQFSTLQSKPTSHLRPMGEMIRN</sequence>
<dbReference type="Proteomes" id="UP000283063">
    <property type="component" value="Chromosome"/>
</dbReference>
<dbReference type="SUPFAM" id="SSF53254">
    <property type="entry name" value="Phosphoglycerate mutase-like"/>
    <property type="match status" value="1"/>
</dbReference>
<dbReference type="InterPro" id="IPR029033">
    <property type="entry name" value="His_PPase_superfam"/>
</dbReference>
<organism evidence="1 2">
    <name type="scientific">Parasedimentitalea marina</name>
    <dbReference type="NCBI Taxonomy" id="2483033"/>
    <lineage>
        <taxon>Bacteria</taxon>
        <taxon>Pseudomonadati</taxon>
        <taxon>Pseudomonadota</taxon>
        <taxon>Alphaproteobacteria</taxon>
        <taxon>Rhodobacterales</taxon>
        <taxon>Paracoccaceae</taxon>
        <taxon>Parasedimentitalea</taxon>
    </lineage>
</organism>
<proteinExistence type="predicted"/>
<dbReference type="Pfam" id="PF00300">
    <property type="entry name" value="His_Phos_1"/>
    <property type="match status" value="1"/>
</dbReference>
<dbReference type="EMBL" id="CP033219">
    <property type="protein sequence ID" value="AZV79023.1"/>
    <property type="molecule type" value="Genomic_DNA"/>
</dbReference>
<name>A0A3T0N4Q6_9RHOB</name>
<evidence type="ECO:0000313" key="2">
    <source>
        <dbReference type="Proteomes" id="UP000283063"/>
    </source>
</evidence>
<dbReference type="Gene3D" id="3.40.50.1240">
    <property type="entry name" value="Phosphoglycerate mutase-like"/>
    <property type="match status" value="1"/>
</dbReference>
<dbReference type="AlphaFoldDB" id="A0A3T0N4Q6"/>
<evidence type="ECO:0000313" key="1">
    <source>
        <dbReference type="EMBL" id="AZV79023.1"/>
    </source>
</evidence>
<accession>A0A3T0N4Q6</accession>
<gene>
    <name evidence="1" type="ORF">EBB79_14865</name>
</gene>
<dbReference type="KEGG" id="sedi:EBB79_14865"/>
<reference evidence="1 2" key="1">
    <citation type="submission" date="2018-10" db="EMBL/GenBank/DDBJ databases">
        <title>Parasedimentitalea marina sp. nov., a psychrophilic bacterium isolated from deep seawater of the New Britain Trench.</title>
        <authorList>
            <person name="Cao J."/>
        </authorList>
    </citation>
    <scope>NUCLEOTIDE SEQUENCE [LARGE SCALE GENOMIC DNA]</scope>
    <source>
        <strain evidence="1 2">W43</strain>
    </source>
</reference>
<keyword evidence="2" id="KW-1185">Reference proteome</keyword>